<evidence type="ECO:0000313" key="7">
    <source>
        <dbReference type="EMBL" id="MBB5686572.1"/>
    </source>
</evidence>
<gene>
    <name evidence="7" type="ORF">FHS49_002596</name>
</gene>
<dbReference type="SMART" id="SM00155">
    <property type="entry name" value="PLDc"/>
    <property type="match status" value="2"/>
</dbReference>
<evidence type="ECO:0000256" key="4">
    <source>
        <dbReference type="ARBA" id="ARBA00022525"/>
    </source>
</evidence>
<dbReference type="CDD" id="cd09110">
    <property type="entry name" value="PLDc_CLS_1"/>
    <property type="match status" value="1"/>
</dbReference>
<dbReference type="InterPro" id="IPR001736">
    <property type="entry name" value="PLipase_D/transphosphatidylase"/>
</dbReference>
<dbReference type="AlphaFoldDB" id="A0A7W9AJ13"/>
<dbReference type="Pfam" id="PF13091">
    <property type="entry name" value="PLDc_2"/>
    <property type="match status" value="2"/>
</dbReference>
<evidence type="ECO:0000256" key="3">
    <source>
        <dbReference type="ARBA" id="ARBA00018392"/>
    </source>
</evidence>
<evidence type="ECO:0000313" key="8">
    <source>
        <dbReference type="Proteomes" id="UP000549617"/>
    </source>
</evidence>
<evidence type="ECO:0000256" key="2">
    <source>
        <dbReference type="ARBA" id="ARBA00004613"/>
    </source>
</evidence>
<keyword evidence="4" id="KW-0964">Secreted</keyword>
<dbReference type="EMBL" id="JACIJC010000004">
    <property type="protein sequence ID" value="MBB5686572.1"/>
    <property type="molecule type" value="Genomic_DNA"/>
</dbReference>
<dbReference type="CDD" id="cd09159">
    <property type="entry name" value="PLDc_ybhO_like_2"/>
    <property type="match status" value="1"/>
</dbReference>
<sequence length="392" mass="43770">MSQHAAPAPSHTEAVVRVVDGNQLTPVIDGPAQLAALMALIENARVSLRLYYYIFEADASGTAVREALLDAINRGVTVSLIVDGFGSSAAPAAFFAPLQHAGCDFCRFLPRFGRRYLLRNHQKMAIADDGIAIIGGFNISDDYFRPPEEGGWHDMGLEVKGPAVTWLVDYFEILARWTREDKASIRSLRRILREMSVSGGTLCWLLGGPTRRLSPWARSVKHDLDRARSADMIEAYFSPGNAMLKRLRRIVKRGGRTRLVTAQISDNGATIGAARFLYGGLLRGKVEIYEYRPTKLHMKLIVIDDATYIGSANFDMRSLFLNLELMLRIEDADFAALARTFVDRELADCERITLELHKARAGFINRLKWALSYLVVGVADYTVTRRLNFGLD</sequence>
<name>A0A7W9AJ13_9SPHN</name>
<evidence type="ECO:0000256" key="5">
    <source>
        <dbReference type="ARBA" id="ARBA00029594"/>
    </source>
</evidence>
<dbReference type="GO" id="GO:0032049">
    <property type="term" value="P:cardiolipin biosynthetic process"/>
    <property type="evidence" value="ECO:0007669"/>
    <property type="project" value="UniProtKB-ARBA"/>
</dbReference>
<comment type="function">
    <text evidence="1">Could be a virulence factor.</text>
</comment>
<feature type="domain" description="PLD phosphodiesterase" evidence="6">
    <location>
        <begin position="292"/>
        <end position="318"/>
    </location>
</feature>
<dbReference type="InterPro" id="IPR025202">
    <property type="entry name" value="PLD-like_dom"/>
</dbReference>
<comment type="caution">
    <text evidence="7">The sequence shown here is derived from an EMBL/GenBank/DDBJ whole genome shotgun (WGS) entry which is preliminary data.</text>
</comment>
<reference evidence="7 8" key="1">
    <citation type="submission" date="2020-08" db="EMBL/GenBank/DDBJ databases">
        <title>Genomic Encyclopedia of Type Strains, Phase IV (KMG-IV): sequencing the most valuable type-strain genomes for metagenomic binning, comparative biology and taxonomic classification.</title>
        <authorList>
            <person name="Goeker M."/>
        </authorList>
    </citation>
    <scope>NUCLEOTIDE SEQUENCE [LARGE SCALE GENOMIC DNA]</scope>
    <source>
        <strain evidence="7 8">DSM 25079</strain>
    </source>
</reference>
<dbReference type="Gene3D" id="3.30.870.10">
    <property type="entry name" value="Endonuclease Chain A"/>
    <property type="match status" value="2"/>
</dbReference>
<organism evidence="7 8">
    <name type="scientific">Sphingobium boeckii</name>
    <dbReference type="NCBI Taxonomy" id="1082345"/>
    <lineage>
        <taxon>Bacteria</taxon>
        <taxon>Pseudomonadati</taxon>
        <taxon>Pseudomonadota</taxon>
        <taxon>Alphaproteobacteria</taxon>
        <taxon>Sphingomonadales</taxon>
        <taxon>Sphingomonadaceae</taxon>
        <taxon>Sphingobium</taxon>
    </lineage>
</organism>
<dbReference type="PANTHER" id="PTHR21248">
    <property type="entry name" value="CARDIOLIPIN SYNTHASE"/>
    <property type="match status" value="1"/>
</dbReference>
<dbReference type="PANTHER" id="PTHR21248:SF12">
    <property type="entry name" value="CARDIOLIPIN SYNTHASE C"/>
    <property type="match status" value="1"/>
</dbReference>
<comment type="subcellular location">
    <subcellularLocation>
        <location evidence="2">Secreted</location>
    </subcellularLocation>
</comment>
<evidence type="ECO:0000259" key="6">
    <source>
        <dbReference type="PROSITE" id="PS50035"/>
    </source>
</evidence>
<protein>
    <recommendedName>
        <fullName evidence="3">Phospholipase D</fullName>
    </recommendedName>
    <alternativeName>
        <fullName evidence="5">Choline phosphatase</fullName>
    </alternativeName>
</protein>
<dbReference type="GO" id="GO:0005576">
    <property type="term" value="C:extracellular region"/>
    <property type="evidence" value="ECO:0007669"/>
    <property type="project" value="UniProtKB-SubCell"/>
</dbReference>
<keyword evidence="7" id="KW-0808">Transferase</keyword>
<dbReference type="GO" id="GO:0030572">
    <property type="term" value="F:phosphatidyltransferase activity"/>
    <property type="evidence" value="ECO:0007669"/>
    <property type="project" value="UniProtKB-ARBA"/>
</dbReference>
<keyword evidence="8" id="KW-1185">Reference proteome</keyword>
<dbReference type="PROSITE" id="PS50035">
    <property type="entry name" value="PLD"/>
    <property type="match status" value="2"/>
</dbReference>
<accession>A0A7W9AJ13</accession>
<proteinExistence type="predicted"/>
<dbReference type="Proteomes" id="UP000549617">
    <property type="component" value="Unassembled WGS sequence"/>
</dbReference>
<feature type="domain" description="PLD phosphodiesterase" evidence="6">
    <location>
        <begin position="116"/>
        <end position="143"/>
    </location>
</feature>
<dbReference type="SUPFAM" id="SSF56024">
    <property type="entry name" value="Phospholipase D/nuclease"/>
    <property type="match status" value="2"/>
</dbReference>
<evidence type="ECO:0000256" key="1">
    <source>
        <dbReference type="ARBA" id="ARBA00003145"/>
    </source>
</evidence>
<dbReference type="RefSeq" id="WP_184019119.1">
    <property type="nucleotide sequence ID" value="NZ_JACIJC010000004.1"/>
</dbReference>